<dbReference type="Proteomes" id="UP000011723">
    <property type="component" value="Chromosome"/>
</dbReference>
<keyword evidence="1" id="KW-0812">Transmembrane</keyword>
<dbReference type="PATRIC" id="fig|1121362.3.peg.2631"/>
<keyword evidence="1" id="KW-0472">Membrane</keyword>
<dbReference type="KEGG" id="chn:A605_12955"/>
<dbReference type="STRING" id="1121362.A605_12955"/>
<dbReference type="EMBL" id="CP003697">
    <property type="protein sequence ID" value="AGF73587.1"/>
    <property type="molecule type" value="Genomic_DNA"/>
</dbReference>
<proteinExistence type="predicted"/>
<dbReference type="eggNOG" id="ENOG5031U1J">
    <property type="taxonomic scope" value="Bacteria"/>
</dbReference>
<gene>
    <name evidence="2" type="ORF">A605_12955</name>
</gene>
<evidence type="ECO:0000313" key="2">
    <source>
        <dbReference type="EMBL" id="AGF73587.1"/>
    </source>
</evidence>
<name>M1NVT8_9CORY</name>
<dbReference type="InterPro" id="IPR021424">
    <property type="entry name" value="PorA"/>
</dbReference>
<feature type="transmembrane region" description="Helical" evidence="1">
    <location>
        <begin position="14"/>
        <end position="36"/>
    </location>
</feature>
<dbReference type="Pfam" id="PF11271">
    <property type="entry name" value="PorA"/>
    <property type="match status" value="1"/>
</dbReference>
<protein>
    <recommendedName>
        <fullName evidence="4">DUF3068 domain-containing protein</fullName>
    </recommendedName>
</protein>
<evidence type="ECO:0008006" key="4">
    <source>
        <dbReference type="Google" id="ProtNLM"/>
    </source>
</evidence>
<organism evidence="2 3">
    <name type="scientific">Corynebacterium halotolerans YIM 70093 = DSM 44683</name>
    <dbReference type="NCBI Taxonomy" id="1121362"/>
    <lineage>
        <taxon>Bacteria</taxon>
        <taxon>Bacillati</taxon>
        <taxon>Actinomycetota</taxon>
        <taxon>Actinomycetes</taxon>
        <taxon>Mycobacteriales</taxon>
        <taxon>Corynebacteriaceae</taxon>
        <taxon>Corynebacterium</taxon>
    </lineage>
</organism>
<sequence>MAELRNPSRAGRRLLVVITLAVIAIILGNFVAPPIINLMKPLSTDISATYTTEPAPTLVLDAVALREGRVPDANADDGGCAGQDPAELPLSCFIVETESHLHRETTTSPADDRREADVDTRLEVRAGDRLLAGITDHLRVTRQSTYPVADPVARMSVDLPGADLGLDTGEAVRRGLQYFFPFTTERRSYAYFDPIAQRTIPLDYVAEEPHHGLETYRFHHEVTALPLTEAIARGWAQPEEPQPAGQQLLNLLSDEQRALLDGLQVVGRAGDYYSDAELARLDRDAETTVVLEPYYAVARTLWTEPESGVIVDSEREFHIYLAADPREAQALAAEPSPDRAIFHTVAHWDERTQAAQHEKAQPVVDRLRALQVLATVCKALAFVLIAVAAVMIVRRRLEQRGRVS</sequence>
<reference evidence="2 3" key="1">
    <citation type="journal article" date="2012" name="Stand. Genomic Sci.">
        <title>Genome sequence of the halotolerant bacterium Corynebacterium halotolerans type strain YIM 70093(T) (= DSM 44683(T)).</title>
        <authorList>
            <person name="Ruckert C."/>
            <person name="Albersmeier A."/>
            <person name="Al-Dilaimi A."/>
            <person name="Niehaus K."/>
            <person name="Szczepanowski R."/>
            <person name="Kalinowski J."/>
        </authorList>
    </citation>
    <scope>NUCLEOTIDE SEQUENCE [LARGE SCALE GENOMIC DNA]</scope>
    <source>
        <strain evidence="2">YIM 70093</strain>
    </source>
</reference>
<accession>M1NVT8</accession>
<dbReference type="HOGENOM" id="CLU_045231_1_0_11"/>
<keyword evidence="1" id="KW-1133">Transmembrane helix</keyword>
<evidence type="ECO:0000256" key="1">
    <source>
        <dbReference type="SAM" id="Phobius"/>
    </source>
</evidence>
<feature type="transmembrane region" description="Helical" evidence="1">
    <location>
        <begin position="369"/>
        <end position="393"/>
    </location>
</feature>
<dbReference type="AlphaFoldDB" id="M1NVT8"/>
<evidence type="ECO:0000313" key="3">
    <source>
        <dbReference type="Proteomes" id="UP000011723"/>
    </source>
</evidence>
<keyword evidence="3" id="KW-1185">Reference proteome</keyword>